<evidence type="ECO:0000313" key="5">
    <source>
        <dbReference type="Proteomes" id="UP000322165"/>
    </source>
</evidence>
<dbReference type="Proteomes" id="UP000322165">
    <property type="component" value="Unassembled WGS sequence"/>
</dbReference>
<comment type="caution">
    <text evidence="4">The sequence shown here is derived from an EMBL/GenBank/DDBJ whole genome shotgun (WGS) entry which is preliminary data.</text>
</comment>
<reference evidence="4 5" key="2">
    <citation type="submission" date="2019-09" db="EMBL/GenBank/DDBJ databases">
        <authorList>
            <person name="Mazur A."/>
        </authorList>
    </citation>
    <scope>NUCLEOTIDE SEQUENCE [LARGE SCALE GENOMIC DNA]</scope>
    <source>
        <strain evidence="4 5">3729k</strain>
    </source>
</reference>
<organism evidence="4 5">
    <name type="scientific">Arenimonas fontis</name>
    <dbReference type="NCBI Taxonomy" id="2608255"/>
    <lineage>
        <taxon>Bacteria</taxon>
        <taxon>Pseudomonadati</taxon>
        <taxon>Pseudomonadota</taxon>
        <taxon>Gammaproteobacteria</taxon>
        <taxon>Lysobacterales</taxon>
        <taxon>Lysobacteraceae</taxon>
        <taxon>Arenimonas</taxon>
    </lineage>
</organism>
<dbReference type="Pfam" id="PF14341">
    <property type="entry name" value="PilX_N"/>
    <property type="match status" value="1"/>
</dbReference>
<evidence type="ECO:0000259" key="2">
    <source>
        <dbReference type="Pfam" id="PF13681"/>
    </source>
</evidence>
<feature type="domain" description="PilX/PilW C-terminal" evidence="2">
    <location>
        <begin position="87"/>
        <end position="181"/>
    </location>
</feature>
<keyword evidence="5" id="KW-1185">Reference proteome</keyword>
<keyword evidence="1" id="KW-0472">Membrane</keyword>
<accession>A0A5B2Z8S5</accession>
<dbReference type="InterPro" id="IPR025205">
    <property type="entry name" value="PilX/PilW_C"/>
</dbReference>
<dbReference type="Pfam" id="PF13681">
    <property type="entry name" value="PilX"/>
    <property type="match status" value="1"/>
</dbReference>
<sequence length="183" mass="18908">MNHAAAGRQSGVALIVVLLLLLVVTVLGLAAMRGTVMQERMSGNANARAKAFQFAEAVLREAEVVAASRPPIPASGCVDGVCAMVAPTATPPWESPTFWTTAGAGYRVSGQELQDTEFNLVARYVIEDMGEGNAPSAGCTSDIDMSAPGCGGGSSNAQNYRITAYARLGDGAEVVLQSGYQVP</sequence>
<keyword evidence="1" id="KW-1133">Transmembrane helix</keyword>
<evidence type="ECO:0000259" key="3">
    <source>
        <dbReference type="Pfam" id="PF14341"/>
    </source>
</evidence>
<proteinExistence type="predicted"/>
<dbReference type="InterPro" id="IPR025746">
    <property type="entry name" value="PilX_N_dom"/>
</dbReference>
<feature type="transmembrane region" description="Helical" evidence="1">
    <location>
        <begin position="12"/>
        <end position="32"/>
    </location>
</feature>
<dbReference type="AlphaFoldDB" id="A0A5B2Z8S5"/>
<evidence type="ECO:0000256" key="1">
    <source>
        <dbReference type="SAM" id="Phobius"/>
    </source>
</evidence>
<protein>
    <submittedName>
        <fullName evidence="4">Pilus assembly protein</fullName>
    </submittedName>
</protein>
<reference evidence="4 5" key="1">
    <citation type="submission" date="2019-09" db="EMBL/GenBank/DDBJ databases">
        <title>Arenimonas chukotkensis sp. nov., a bacterium isolated from Chukotka hot spring, Arctic region, Russia.</title>
        <authorList>
            <person name="Zayulina K.S."/>
            <person name="Prokofeva M.I."/>
            <person name="Elcheninov A.G."/>
            <person name="Novikov A."/>
            <person name="Kochetkova T.V."/>
            <person name="Kublanov I.V."/>
        </authorList>
    </citation>
    <scope>NUCLEOTIDE SEQUENCE [LARGE SCALE GENOMIC DNA]</scope>
    <source>
        <strain evidence="4 5">3729k</strain>
    </source>
</reference>
<feature type="domain" description="Type 4 fimbrial biogenesis protein PilX N-terminal" evidence="3">
    <location>
        <begin position="10"/>
        <end position="60"/>
    </location>
</feature>
<keyword evidence="1" id="KW-0812">Transmembrane</keyword>
<evidence type="ECO:0000313" key="4">
    <source>
        <dbReference type="EMBL" id="KAA2283913.1"/>
    </source>
</evidence>
<dbReference type="EMBL" id="VUOD01000014">
    <property type="protein sequence ID" value="KAA2283913.1"/>
    <property type="molecule type" value="Genomic_DNA"/>
</dbReference>
<name>A0A5B2Z8S5_9GAMM</name>
<gene>
    <name evidence="4" type="ORF">F0415_11885</name>
</gene>
<dbReference type="RefSeq" id="WP_188310383.1">
    <property type="nucleotide sequence ID" value="NZ_VUOD01000014.1"/>
</dbReference>